<comment type="caution">
    <text evidence="1">The sequence shown here is derived from an EMBL/GenBank/DDBJ whole genome shotgun (WGS) entry which is preliminary data.</text>
</comment>
<protein>
    <submittedName>
        <fullName evidence="1">Uncharacterized protein</fullName>
    </submittedName>
</protein>
<evidence type="ECO:0000313" key="1">
    <source>
        <dbReference type="EMBL" id="KAG5290556.1"/>
    </source>
</evidence>
<gene>
    <name evidence="1" type="ORF">I7I52_07613</name>
</gene>
<dbReference type="Proteomes" id="UP000670092">
    <property type="component" value="Unassembled WGS sequence"/>
</dbReference>
<evidence type="ECO:0000313" key="2">
    <source>
        <dbReference type="Proteomes" id="UP000670092"/>
    </source>
</evidence>
<dbReference type="EMBL" id="JAEVHI010000005">
    <property type="protein sequence ID" value="KAG5290556.1"/>
    <property type="molecule type" value="Genomic_DNA"/>
</dbReference>
<dbReference type="OrthoDB" id="3598281at2759"/>
<accession>A0A8H7YG03</accession>
<reference evidence="1 2" key="1">
    <citation type="submission" date="2021-01" db="EMBL/GenBank/DDBJ databases">
        <title>Chromosome-level genome assembly of a human fungal pathogen reveals clustering of transcriptionally co-regulated genes.</title>
        <authorList>
            <person name="Voorhies M."/>
            <person name="Cohen S."/>
            <person name="Shea T.P."/>
            <person name="Petrus S."/>
            <person name="Munoz J.F."/>
            <person name="Poplawski S."/>
            <person name="Goldman W.E."/>
            <person name="Michael T."/>
            <person name="Cuomo C.A."/>
            <person name="Sil A."/>
            <person name="Beyhan S."/>
        </authorList>
    </citation>
    <scope>NUCLEOTIDE SEQUENCE [LARGE SCALE GENOMIC DNA]</scope>
    <source>
        <strain evidence="1 2">G184AR</strain>
    </source>
</reference>
<organism evidence="1 2">
    <name type="scientific">Ajellomyces capsulatus</name>
    <name type="common">Darling's disease fungus</name>
    <name type="synonym">Histoplasma capsulatum</name>
    <dbReference type="NCBI Taxonomy" id="5037"/>
    <lineage>
        <taxon>Eukaryota</taxon>
        <taxon>Fungi</taxon>
        <taxon>Dikarya</taxon>
        <taxon>Ascomycota</taxon>
        <taxon>Pezizomycotina</taxon>
        <taxon>Eurotiomycetes</taxon>
        <taxon>Eurotiomycetidae</taxon>
        <taxon>Onygenales</taxon>
        <taxon>Ajellomycetaceae</taxon>
        <taxon>Histoplasma</taxon>
    </lineage>
</organism>
<dbReference type="AlphaFoldDB" id="A0A8H7YG03"/>
<dbReference type="VEuPathDB" id="FungiDB:I7I52_07613"/>
<sequence>MHACTSVVIDILNNHDLEKYRAEIEFFTFKEWKAELGFDQMEAYHNHCAFDICENQIYRAQFIVVAVLEEVLIFLP</sequence>
<proteinExistence type="predicted"/>
<name>A0A8H7YG03_AJECA</name>